<keyword evidence="2" id="KW-0732">Signal</keyword>
<keyword evidence="1" id="KW-0245">EGF-like domain</keyword>
<evidence type="ECO:0000313" key="4">
    <source>
        <dbReference type="Proteomes" id="UP000887566"/>
    </source>
</evidence>
<dbReference type="PROSITE" id="PS50026">
    <property type="entry name" value="EGF_3"/>
    <property type="match status" value="1"/>
</dbReference>
<dbReference type="Gene3D" id="2.40.128.20">
    <property type="match status" value="1"/>
</dbReference>
<feature type="chain" id="PRO_5036814411" evidence="2">
    <location>
        <begin position="22"/>
        <end position="272"/>
    </location>
</feature>
<dbReference type="Pfam" id="PF08768">
    <property type="entry name" value="THAP4_heme-bd"/>
    <property type="match status" value="1"/>
</dbReference>
<dbReference type="WBParaSite" id="PSAMB.scaffold2837size20940.g19340.t1">
    <property type="protein sequence ID" value="PSAMB.scaffold2837size20940.g19340.t1"/>
    <property type="gene ID" value="PSAMB.scaffold2837size20940.g19340"/>
</dbReference>
<comment type="caution">
    <text evidence="1">Lacks conserved residue(s) required for the propagation of feature annotation.</text>
</comment>
<dbReference type="InterPro" id="IPR014878">
    <property type="entry name" value="THAP4-like_heme-bd"/>
</dbReference>
<dbReference type="InterPro" id="IPR003582">
    <property type="entry name" value="ShKT_dom"/>
</dbReference>
<dbReference type="SUPFAM" id="SSF57196">
    <property type="entry name" value="EGF/Laminin"/>
    <property type="match status" value="1"/>
</dbReference>
<evidence type="ECO:0000256" key="2">
    <source>
        <dbReference type="SAM" id="SignalP"/>
    </source>
</evidence>
<feature type="signal peptide" evidence="2">
    <location>
        <begin position="1"/>
        <end position="21"/>
    </location>
</feature>
<dbReference type="CDD" id="cd00053">
    <property type="entry name" value="EGF"/>
    <property type="match status" value="1"/>
</dbReference>
<accession>A0A914W1H4</accession>
<evidence type="ECO:0000256" key="1">
    <source>
        <dbReference type="PROSITE-ProRule" id="PRU00076"/>
    </source>
</evidence>
<dbReference type="InterPro" id="IPR045165">
    <property type="entry name" value="Nitrobindin"/>
</dbReference>
<keyword evidence="1" id="KW-1015">Disulfide bond</keyword>
<sequence>MRVLLVPLLAIIILLISWCDSQDPSTLTPTIIHFCDKKSNPCGSRGTCQEKRTGNRCKCQKGWMGIKCQRPCQDVYRSCERWKEEDRCSWAHVISPWFEDNCAQSCETCAADLNNQLQVPLAPILEPLAWLVGQWETTSSSKNHFPIPMLGPYTETMDIRLTAVPMFDRPPLNFSSRATTTNGQGDVHVNVGFITSKPFDEDTGFIDVDKPKEGDDLVALEMNSNTGINTIEEGIMKGMVLKLNATFNFAYYGMEQRTFKSVGYLSLIVYRR</sequence>
<evidence type="ECO:0000313" key="5">
    <source>
        <dbReference type="WBParaSite" id="PSAMB.scaffold2837size20940.g19340.t1"/>
    </source>
</evidence>
<protein>
    <submittedName>
        <fullName evidence="5">EGF-like domain-containing protein</fullName>
    </submittedName>
</protein>
<dbReference type="SUPFAM" id="SSF50814">
    <property type="entry name" value="Lipocalins"/>
    <property type="match status" value="1"/>
</dbReference>
<dbReference type="Gene3D" id="2.10.25.10">
    <property type="entry name" value="Laminin"/>
    <property type="match status" value="1"/>
</dbReference>
<name>A0A914W1H4_9BILA</name>
<dbReference type="InterPro" id="IPR012674">
    <property type="entry name" value="Calycin"/>
</dbReference>
<evidence type="ECO:0000259" key="3">
    <source>
        <dbReference type="PROSITE" id="PS50026"/>
    </source>
</evidence>
<dbReference type="Proteomes" id="UP000887566">
    <property type="component" value="Unplaced"/>
</dbReference>
<dbReference type="Pfam" id="PF01549">
    <property type="entry name" value="ShK"/>
    <property type="match status" value="1"/>
</dbReference>
<reference evidence="5" key="1">
    <citation type="submission" date="2022-11" db="UniProtKB">
        <authorList>
            <consortium name="WormBaseParasite"/>
        </authorList>
    </citation>
    <scope>IDENTIFICATION</scope>
</reference>
<proteinExistence type="predicted"/>
<feature type="disulfide bond" evidence="1">
    <location>
        <begin position="59"/>
        <end position="68"/>
    </location>
</feature>
<feature type="domain" description="EGF-like" evidence="3">
    <location>
        <begin position="31"/>
        <end position="69"/>
    </location>
</feature>
<dbReference type="PANTHER" id="PTHR15854">
    <property type="entry name" value="THAP4 PROTEIN"/>
    <property type="match status" value="1"/>
</dbReference>
<organism evidence="4 5">
    <name type="scientific">Plectus sambesii</name>
    <dbReference type="NCBI Taxonomy" id="2011161"/>
    <lineage>
        <taxon>Eukaryota</taxon>
        <taxon>Metazoa</taxon>
        <taxon>Ecdysozoa</taxon>
        <taxon>Nematoda</taxon>
        <taxon>Chromadorea</taxon>
        <taxon>Plectida</taxon>
        <taxon>Plectina</taxon>
        <taxon>Plectoidea</taxon>
        <taxon>Plectidae</taxon>
        <taxon>Plectus</taxon>
    </lineage>
</organism>
<keyword evidence="4" id="KW-1185">Reference proteome</keyword>
<dbReference type="PANTHER" id="PTHR15854:SF17">
    <property type="entry name" value="SHKT DOMAIN-CONTAINING PROTEIN"/>
    <property type="match status" value="1"/>
</dbReference>
<dbReference type="PROSITE" id="PS00022">
    <property type="entry name" value="EGF_1"/>
    <property type="match status" value="1"/>
</dbReference>
<dbReference type="InterPro" id="IPR000742">
    <property type="entry name" value="EGF"/>
</dbReference>
<dbReference type="AlphaFoldDB" id="A0A914W1H4"/>